<proteinExistence type="inferred from homology"/>
<dbReference type="InterPro" id="IPR000917">
    <property type="entry name" value="Sulfatase_N"/>
</dbReference>
<dbReference type="PANTHER" id="PTHR42693:SF53">
    <property type="entry name" value="ENDO-4-O-SULFATASE"/>
    <property type="match status" value="1"/>
</dbReference>
<dbReference type="Pfam" id="PF00884">
    <property type="entry name" value="Sulfatase"/>
    <property type="match status" value="1"/>
</dbReference>
<comment type="similarity">
    <text evidence="1">Belongs to the sulfatase family.</text>
</comment>
<dbReference type="Gene3D" id="3.40.720.10">
    <property type="entry name" value="Alkaline Phosphatase, subunit A"/>
    <property type="match status" value="1"/>
</dbReference>
<name>A0A4Q9DEF2_9BACL</name>
<dbReference type="EMBL" id="SIRE01000045">
    <property type="protein sequence ID" value="TBL68481.1"/>
    <property type="molecule type" value="Genomic_DNA"/>
</dbReference>
<evidence type="ECO:0000313" key="6">
    <source>
        <dbReference type="Proteomes" id="UP000293142"/>
    </source>
</evidence>
<organism evidence="5 6">
    <name type="scientific">Paenibacillus thalictri</name>
    <dbReference type="NCBI Taxonomy" id="2527873"/>
    <lineage>
        <taxon>Bacteria</taxon>
        <taxon>Bacillati</taxon>
        <taxon>Bacillota</taxon>
        <taxon>Bacilli</taxon>
        <taxon>Bacillales</taxon>
        <taxon>Paenibacillaceae</taxon>
        <taxon>Paenibacillus</taxon>
    </lineage>
</organism>
<protein>
    <submittedName>
        <fullName evidence="5">DUF4976 domain-containing protein</fullName>
    </submittedName>
</protein>
<keyword evidence="2" id="KW-0378">Hydrolase</keyword>
<comment type="caution">
    <text evidence="5">The sequence shown here is derived from an EMBL/GenBank/DDBJ whole genome shotgun (WGS) entry which is preliminary data.</text>
</comment>
<evidence type="ECO:0000256" key="1">
    <source>
        <dbReference type="ARBA" id="ARBA00008779"/>
    </source>
</evidence>
<evidence type="ECO:0000313" key="5">
    <source>
        <dbReference type="EMBL" id="TBL68481.1"/>
    </source>
</evidence>
<dbReference type="InterPro" id="IPR017850">
    <property type="entry name" value="Alkaline_phosphatase_core_sf"/>
</dbReference>
<reference evidence="5 6" key="1">
    <citation type="submission" date="2019-02" db="EMBL/GenBank/DDBJ databases">
        <title>Paenibacillus sp. nov., isolated from surface-sterilized tissue of Thalictrum simplex L.</title>
        <authorList>
            <person name="Tuo L."/>
        </authorList>
    </citation>
    <scope>NUCLEOTIDE SEQUENCE [LARGE SCALE GENOMIC DNA]</scope>
    <source>
        <strain evidence="5 6">N2SHLJ1</strain>
    </source>
</reference>
<keyword evidence="6" id="KW-1185">Reference proteome</keyword>
<dbReference type="PANTHER" id="PTHR42693">
    <property type="entry name" value="ARYLSULFATASE FAMILY MEMBER"/>
    <property type="match status" value="1"/>
</dbReference>
<dbReference type="Proteomes" id="UP000293142">
    <property type="component" value="Unassembled WGS sequence"/>
</dbReference>
<dbReference type="OrthoDB" id="9762324at2"/>
<feature type="region of interest" description="Disordered" evidence="3">
    <location>
        <begin position="196"/>
        <end position="223"/>
    </location>
</feature>
<sequence>MKNVIMVSTDQQQLNAMGCADPSYYTPNLDRLAQRSVRFTGAISTSAQCSPSRASWMTGKFPHQVGVYQIGHVLDPQEWGIAKEFNKAGFETVYFGKWHLGLSPADHEFQVTDYRTDGLDLSGANAHPGYHSHKDAVTTAKALNYLDDYDGSKHFFMKLCWYMPHPNTPQKQQPFELIERFADKFPLEDMPVPSSYYEDDLSGKPPFQRERSSSDESDLTEDMVRNDARKYRTMLAQMDANLGRLLAKLEEKQMLEDTVILFTSDHGDMQGAHRLRLKGVLPYKELYNVPLILHIPGTELRRKLIPDLVSTAAVTGTLLDAAGVAVPEECEGGSLLPVLERAEAPQDERVFFEHYKAYWGRHPLIGVQTQEWKYVYYLEEDMEEMYDLKNDPQELVNAAGLAYAEEARRQLRLAVEEWWEATGGFARQAIEDPTSTWGKNIQ</sequence>
<feature type="domain" description="Sulfatase N-terminal" evidence="4">
    <location>
        <begin position="2"/>
        <end position="324"/>
    </location>
</feature>
<dbReference type="GO" id="GO:0004065">
    <property type="term" value="F:arylsulfatase activity"/>
    <property type="evidence" value="ECO:0007669"/>
    <property type="project" value="TreeGrafter"/>
</dbReference>
<dbReference type="RefSeq" id="WP_131018834.1">
    <property type="nucleotide sequence ID" value="NZ_SIRE01000045.1"/>
</dbReference>
<gene>
    <name evidence="5" type="ORF">EYB31_37930</name>
</gene>
<evidence type="ECO:0000259" key="4">
    <source>
        <dbReference type="Pfam" id="PF00884"/>
    </source>
</evidence>
<evidence type="ECO:0000256" key="2">
    <source>
        <dbReference type="ARBA" id="ARBA00022801"/>
    </source>
</evidence>
<dbReference type="SUPFAM" id="SSF53649">
    <property type="entry name" value="Alkaline phosphatase-like"/>
    <property type="match status" value="1"/>
</dbReference>
<dbReference type="AlphaFoldDB" id="A0A4Q9DEF2"/>
<evidence type="ECO:0000256" key="3">
    <source>
        <dbReference type="SAM" id="MobiDB-lite"/>
    </source>
</evidence>
<dbReference type="InterPro" id="IPR050738">
    <property type="entry name" value="Sulfatase"/>
</dbReference>
<accession>A0A4Q9DEF2</accession>